<dbReference type="InterPro" id="IPR012938">
    <property type="entry name" value="Glc/Sorbosone_DH"/>
</dbReference>
<dbReference type="Pfam" id="PF07995">
    <property type="entry name" value="GSDH"/>
    <property type="match status" value="1"/>
</dbReference>
<feature type="region of interest" description="Disordered" evidence="1">
    <location>
        <begin position="346"/>
        <end position="375"/>
    </location>
</feature>
<dbReference type="Gene3D" id="2.120.10.30">
    <property type="entry name" value="TolB, C-terminal domain"/>
    <property type="match status" value="1"/>
</dbReference>
<dbReference type="OrthoDB" id="9770043at2"/>
<dbReference type="InterPro" id="IPR011042">
    <property type="entry name" value="6-blade_b-propeller_TolB-like"/>
</dbReference>
<feature type="chain" id="PRO_5043411070" evidence="2">
    <location>
        <begin position="28"/>
        <end position="375"/>
    </location>
</feature>
<accession>A0A1G8ERR7</accession>
<keyword evidence="5" id="KW-1185">Reference proteome</keyword>
<dbReference type="EMBL" id="FNDN01000003">
    <property type="protein sequence ID" value="SDH72566.1"/>
    <property type="molecule type" value="Genomic_DNA"/>
</dbReference>
<dbReference type="SUPFAM" id="SSF101898">
    <property type="entry name" value="NHL repeat"/>
    <property type="match status" value="1"/>
</dbReference>
<feature type="region of interest" description="Disordered" evidence="1">
    <location>
        <begin position="28"/>
        <end position="75"/>
    </location>
</feature>
<gene>
    <name evidence="4" type="ORF">SAMN05444695_10342</name>
</gene>
<dbReference type="AlphaFoldDB" id="A0A1G8ERR7"/>
<evidence type="ECO:0000313" key="4">
    <source>
        <dbReference type="EMBL" id="SDH72566.1"/>
    </source>
</evidence>
<sequence length="375" mass="37843">MKAVGKRWAPLVAVCAAAVLVAGCARFDDSTSSPFTPEPSPQSGADVRPEAPTPDTSAPPPPPGPLGPCDDPDPSVVATCLDTTGGLVVLPDAQSALVAERRTGRILEVRPEQEPREIARVDVDGGSDGGLLDIALSPSFVEDNLLYAYVTTGSDNRVVRIAPGDTPKVVLGGIPKGANGNRGALEFASPHELMVLTGDTGNPAAAADPGSLAGKLLRLRSFDPGGAPAPEVVASGIGNAGGLCVDPGIAVWMTDRTALEDRLQRIPAEGGLPATVWTWQDRPGVGGCVAAEDVVAVSLSAGQAMTALTADPGSGAVTAAPAQLAQDRYGRLEGAAIAPDGHVWASTANKTDGAPTPTDDRVVKMPMPAGGGSAD</sequence>
<evidence type="ECO:0000256" key="1">
    <source>
        <dbReference type="SAM" id="MobiDB-lite"/>
    </source>
</evidence>
<feature type="domain" description="Glucose/Sorbosone dehydrogenase" evidence="3">
    <location>
        <begin position="86"/>
        <end position="229"/>
    </location>
</feature>
<feature type="signal peptide" evidence="2">
    <location>
        <begin position="1"/>
        <end position="27"/>
    </location>
</feature>
<evidence type="ECO:0000256" key="2">
    <source>
        <dbReference type="SAM" id="SignalP"/>
    </source>
</evidence>
<name>A0A1G8ERR7_9NOCA</name>
<evidence type="ECO:0000313" key="5">
    <source>
        <dbReference type="Proteomes" id="UP000183263"/>
    </source>
</evidence>
<dbReference type="PROSITE" id="PS51257">
    <property type="entry name" value="PROKAR_LIPOPROTEIN"/>
    <property type="match status" value="1"/>
</dbReference>
<dbReference type="PANTHER" id="PTHR19328:SF13">
    <property type="entry name" value="HIPL1 PROTEIN"/>
    <property type="match status" value="1"/>
</dbReference>
<protein>
    <submittedName>
        <fullName evidence="4">Glucose/arabinose dehydrogenase, beta-propeller fold</fullName>
    </submittedName>
</protein>
<dbReference type="PANTHER" id="PTHR19328">
    <property type="entry name" value="HEDGEHOG-INTERACTING PROTEIN"/>
    <property type="match status" value="1"/>
</dbReference>
<dbReference type="RefSeq" id="WP_072740178.1">
    <property type="nucleotide sequence ID" value="NZ_CP048813.1"/>
</dbReference>
<evidence type="ECO:0000259" key="3">
    <source>
        <dbReference type="Pfam" id="PF07995"/>
    </source>
</evidence>
<organism evidence="4 5">
    <name type="scientific">Rhodococcus triatomae</name>
    <dbReference type="NCBI Taxonomy" id="300028"/>
    <lineage>
        <taxon>Bacteria</taxon>
        <taxon>Bacillati</taxon>
        <taxon>Actinomycetota</taxon>
        <taxon>Actinomycetes</taxon>
        <taxon>Mycobacteriales</taxon>
        <taxon>Nocardiaceae</taxon>
        <taxon>Rhodococcus</taxon>
    </lineage>
</organism>
<dbReference type="Proteomes" id="UP000183263">
    <property type="component" value="Unassembled WGS sequence"/>
</dbReference>
<reference evidence="4 5" key="1">
    <citation type="submission" date="2016-10" db="EMBL/GenBank/DDBJ databases">
        <authorList>
            <person name="de Groot N.N."/>
        </authorList>
    </citation>
    <scope>NUCLEOTIDE SEQUENCE [LARGE SCALE GENOMIC DNA]</scope>
    <source>
        <strain evidence="4 5">DSM 44892</strain>
    </source>
</reference>
<keyword evidence="2" id="KW-0732">Signal</keyword>
<proteinExistence type="predicted"/>
<feature type="compositionally biased region" description="Pro residues" evidence="1">
    <location>
        <begin position="57"/>
        <end position="66"/>
    </location>
</feature>